<gene>
    <name evidence="1" type="primary">Vigan.05G104800</name>
    <name evidence="1" type="ORF">VIGAN_05104800</name>
</gene>
<dbReference type="Proteomes" id="UP000291084">
    <property type="component" value="Chromosome 5"/>
</dbReference>
<organism evidence="1 2">
    <name type="scientific">Vigna angularis var. angularis</name>
    <dbReference type="NCBI Taxonomy" id="157739"/>
    <lineage>
        <taxon>Eukaryota</taxon>
        <taxon>Viridiplantae</taxon>
        <taxon>Streptophyta</taxon>
        <taxon>Embryophyta</taxon>
        <taxon>Tracheophyta</taxon>
        <taxon>Spermatophyta</taxon>
        <taxon>Magnoliopsida</taxon>
        <taxon>eudicotyledons</taxon>
        <taxon>Gunneridae</taxon>
        <taxon>Pentapetalae</taxon>
        <taxon>rosids</taxon>
        <taxon>fabids</taxon>
        <taxon>Fabales</taxon>
        <taxon>Fabaceae</taxon>
        <taxon>Papilionoideae</taxon>
        <taxon>50 kb inversion clade</taxon>
        <taxon>NPAAA clade</taxon>
        <taxon>indigoferoid/millettioid clade</taxon>
        <taxon>Phaseoleae</taxon>
        <taxon>Vigna</taxon>
    </lineage>
</organism>
<name>A0A0S3S4A1_PHAAN</name>
<dbReference type="AlphaFoldDB" id="A0A0S3S4A1"/>
<reference evidence="1 2" key="1">
    <citation type="journal article" date="2015" name="Sci. Rep.">
        <title>The power of single molecule real-time sequencing technology in the de novo assembly of a eukaryotic genome.</title>
        <authorList>
            <person name="Sakai H."/>
            <person name="Naito K."/>
            <person name="Ogiso-Tanaka E."/>
            <person name="Takahashi Y."/>
            <person name="Iseki K."/>
            <person name="Muto C."/>
            <person name="Satou K."/>
            <person name="Teruya K."/>
            <person name="Shiroma A."/>
            <person name="Shimoji M."/>
            <person name="Hirano T."/>
            <person name="Itoh T."/>
            <person name="Kaga A."/>
            <person name="Tomooka N."/>
        </authorList>
    </citation>
    <scope>NUCLEOTIDE SEQUENCE [LARGE SCALE GENOMIC DNA]</scope>
    <source>
        <strain evidence="2">cv. Shumari</strain>
    </source>
</reference>
<sequence length="93" mass="10241">MVFECHRETSLVTVSLHNPIYLSISEVNFVKARRKAVAVHHYFLVLIGEAEVEELLLGSKRNVVGGVVVGVVLLGLDTDESPLEAVHHLLTLL</sequence>
<evidence type="ECO:0000313" key="2">
    <source>
        <dbReference type="Proteomes" id="UP000291084"/>
    </source>
</evidence>
<protein>
    <submittedName>
        <fullName evidence="1">Uncharacterized protein</fullName>
    </submittedName>
</protein>
<keyword evidence="2" id="KW-1185">Reference proteome</keyword>
<dbReference type="EMBL" id="AP015038">
    <property type="protein sequence ID" value="BAT87658.1"/>
    <property type="molecule type" value="Genomic_DNA"/>
</dbReference>
<evidence type="ECO:0000313" key="1">
    <source>
        <dbReference type="EMBL" id="BAT87658.1"/>
    </source>
</evidence>
<accession>A0A0S3S4A1</accession>
<proteinExistence type="predicted"/>